<keyword evidence="3" id="KW-1185">Reference proteome</keyword>
<dbReference type="SUPFAM" id="SSF102114">
    <property type="entry name" value="Radical SAM enzymes"/>
    <property type="match status" value="1"/>
</dbReference>
<dbReference type="GeneID" id="25398958"/>
<keyword evidence="1" id="KW-0479">Metal-binding</keyword>
<evidence type="ECO:0000256" key="1">
    <source>
        <dbReference type="ARBA" id="ARBA00022485"/>
    </source>
</evidence>
<dbReference type="Proteomes" id="UP000005233">
    <property type="component" value="Chromosome"/>
</dbReference>
<dbReference type="STRING" id="1041930.Mtc_0932"/>
<dbReference type="RefSeq" id="WP_014405528.1">
    <property type="nucleotide sequence ID" value="NC_017034.1"/>
</dbReference>
<evidence type="ECO:0000313" key="2">
    <source>
        <dbReference type="EMBL" id="AFC99690.1"/>
    </source>
</evidence>
<sequence length="225" mass="26801">MDEVASIGHVERIRIGTRVLVTMPFRIGDRLIEVLKKYHEPGRREVCIVTHFEHPMEMTPDSLEAIQKIRKAGMSVYNQQVFTYYNSRKFETAFLRKVLKVCGVDPYYTFNTKGKEETIDFRVPIARIEQERKEEARLLPGIVRTDEPVFNVPRLGKSHLRAWQDHEVIMIMPDGRRSYRFYPWESKLAICDTYIYTDVAIYDYLKRLHDDGEDITEYKSIWYYF</sequence>
<dbReference type="InterPro" id="IPR003739">
    <property type="entry name" value="Lys_aminomutase/Glu_NH3_mut"/>
</dbReference>
<dbReference type="AlphaFoldDB" id="H8I4D3"/>
<dbReference type="PANTHER" id="PTHR30538">
    <property type="entry name" value="LYSINE 2,3-AMINOMUTASE-RELATED"/>
    <property type="match status" value="1"/>
</dbReference>
<keyword evidence="1" id="KW-0004">4Fe-4S</keyword>
<evidence type="ECO:0000313" key="3">
    <source>
        <dbReference type="Proteomes" id="UP000005233"/>
    </source>
</evidence>
<protein>
    <recommendedName>
        <fullName evidence="4">KamA family radical SAM protein</fullName>
    </recommendedName>
</protein>
<dbReference type="PANTHER" id="PTHR30538:SF0">
    <property type="entry name" value="L-LYSINE 2,3-AMINOMUTASE AQ_1632-RELATED"/>
    <property type="match status" value="1"/>
</dbReference>
<dbReference type="HOGENOM" id="CLU_1227654_0_0_2"/>
<dbReference type="Gene3D" id="3.20.20.70">
    <property type="entry name" value="Aldolase class I"/>
    <property type="match status" value="1"/>
</dbReference>
<name>H8I4D3_METCZ</name>
<dbReference type="EMBL" id="CP003243">
    <property type="protein sequence ID" value="AFC99690.1"/>
    <property type="molecule type" value="Genomic_DNA"/>
</dbReference>
<dbReference type="InterPro" id="IPR013785">
    <property type="entry name" value="Aldolase_TIM"/>
</dbReference>
<dbReference type="GO" id="GO:0051539">
    <property type="term" value="F:4 iron, 4 sulfur cluster binding"/>
    <property type="evidence" value="ECO:0007669"/>
    <property type="project" value="UniProtKB-KW"/>
</dbReference>
<dbReference type="KEGG" id="mez:Mtc_0932"/>
<reference evidence="2 3" key="1">
    <citation type="journal article" date="2012" name="J. Bacteriol.">
        <title>Complete genome sequence of a thermophilic methanogen, Methanocella conradii HZ254, isolated from Chinese rice field soil.</title>
        <authorList>
            <person name="Lu Z."/>
            <person name="Lu Y."/>
        </authorList>
    </citation>
    <scope>NUCLEOTIDE SEQUENCE [LARGE SCALE GENOMIC DNA]</scope>
    <source>
        <strain evidence="3">DSM 24694 / JCM 17849 / CGMCC 1.5162 / HZ254</strain>
    </source>
</reference>
<dbReference type="OrthoDB" id="21308at2157"/>
<evidence type="ECO:0008006" key="4">
    <source>
        <dbReference type="Google" id="ProtNLM"/>
    </source>
</evidence>
<gene>
    <name evidence="2" type="ordered locus">Mtc_0932</name>
</gene>
<organism evidence="2 3">
    <name type="scientific">Methanocella conradii (strain DSM 24694 / JCM 17849 / CGMCC 1.5162 / HZ254)</name>
    <dbReference type="NCBI Taxonomy" id="1041930"/>
    <lineage>
        <taxon>Archaea</taxon>
        <taxon>Methanobacteriati</taxon>
        <taxon>Methanobacteriota</taxon>
        <taxon>Stenosarchaea group</taxon>
        <taxon>Methanomicrobia</taxon>
        <taxon>Methanocellales</taxon>
        <taxon>Methanocellaceae</taxon>
        <taxon>Methanocella</taxon>
    </lineage>
</organism>
<dbReference type="InterPro" id="IPR058240">
    <property type="entry name" value="rSAM_sf"/>
</dbReference>
<proteinExistence type="predicted"/>
<keyword evidence="1" id="KW-0408">Iron</keyword>
<keyword evidence="1" id="KW-0411">Iron-sulfur</keyword>
<accession>H8I4D3</accession>
<dbReference type="eggNOG" id="arCOG03246">
    <property type="taxonomic scope" value="Archaea"/>
</dbReference>